<dbReference type="InterPro" id="IPR002110">
    <property type="entry name" value="Ankyrin_rpt"/>
</dbReference>
<evidence type="ECO:0000313" key="5">
    <source>
        <dbReference type="EMBL" id="EAY00889.1"/>
    </source>
</evidence>
<dbReference type="PROSITE" id="PS50297">
    <property type="entry name" value="ANK_REP_REGION"/>
    <property type="match status" value="6"/>
</dbReference>
<feature type="repeat" description="ANK" evidence="3">
    <location>
        <begin position="415"/>
        <end position="447"/>
    </location>
</feature>
<sequence>MQDIEGNTLLHFLVTEKKEESIAQLFSFDSIKLYINNEQKTPFHNAIEGNNPNIISMFLQKFGKSLVEMKFPGNLDILQYMLRINSFTSFQHIFSIIFPGDNPLFYAATHGSIELLQFLVNPVDIRIKNVQGKNLLKICLENGHLDCAIYLLSIGSEFDFSDIAFLCTKVPIQRIMFLKTKYDWTKVFEGRESFGMFALRKPFNPALFKFAVKCGINPDERDPATNISPLIKIIQESNTVALKILLENGFPPLYDGKQPLITVFARAKTSAMLMTLLSNGVSQTDVPGERTPLMMAAASRDSALLTYENNEDIAFRDLVYLFDVPIFERNFGAALVLLTQKPEITPKHVLQAVTSWDLPALFFYLICSKFTSSQVSEIHMKSPAKNQVCSQMIDFFLQDDSNKTSNVKFNSLTFGNTGLLHIAAKYATKEIFERLVRKGFDIDQEDSQGYRPLDYALESCRFDNISVLTKSCVCCNSNSADFPTILHKMCKNKRLKYYLNNATDEEKSYVSQFIEYAIQEGQSLNEVDFDGLTPILIAILDGNLILCEILMKLGSSNDFLDNDISYLHLLLMNYINSIEDHFAQQMFLFRYTTTEPRPPTQKICQLCCDVFNYCPKYSSHDGDTILHICTKLNLPVLVEYILKKGDTLCKKDDKNNNGDTALHIAARMGNMQLAQVLVENGCELNVTNNLLQTPLICSLYSQNPMCAMYLINAGASYNIYDSNLMTPLHVACMNGHYYVALALLSENPPPPVNFADIYGRTPAYYAAKNGSTAFMIKLLSAKANIFQSDYKGRTPMHAACKYGNYEIVKYLIDSLPPNFSDDDRNCTIHLAAKHNHHQILQLFHNKKEAWNVKNAKGDTPMHVAVRRDNVICVQVLLQMGADPNLRNFEGETPFVLAAALKSHQCLSLFVQIGFKFLPENGFLALRHVLLAGDFEYANEICKSQISLNIPFWGRNLLTMAVAKNRLDIVKFLCSHKCMDTLDKMDLTPFAYSYVFDYREILDEMLKQYPGKRQSDILDMFSNDIQKRRDIARRSPPNEIKRMKMDLLSITNNKVPLMFKDKATNVKQLMMNAVQRNDLETLNVMLANYNINPNISFEGRTLLSVAVTDTMFDVTSLLLMAGADPNRRNKSNGDYPLLIACRTGKPTFVKLLLDNGARLDMLDKDEKTLLHIAAEESLHTFANVIIECGANVHALDNKGRTPLHIAVEKGFVQSVKQLMRAGARKDVKDADGRSPQDYAKVLNNSSVSQALDSP</sequence>
<feature type="region of interest" description="Disordered" evidence="4">
    <location>
        <begin position="1222"/>
        <end position="1253"/>
    </location>
</feature>
<dbReference type="Pfam" id="PF12796">
    <property type="entry name" value="Ank_2"/>
    <property type="match status" value="5"/>
</dbReference>
<name>A2F2I9_TRIV3</name>
<evidence type="ECO:0000256" key="1">
    <source>
        <dbReference type="ARBA" id="ARBA00022737"/>
    </source>
</evidence>
<dbReference type="PRINTS" id="PR01415">
    <property type="entry name" value="ANKYRIN"/>
</dbReference>
<dbReference type="SMART" id="SM00248">
    <property type="entry name" value="ANK"/>
    <property type="match status" value="25"/>
</dbReference>
<feature type="compositionally biased region" description="Basic and acidic residues" evidence="4">
    <location>
        <begin position="1222"/>
        <end position="1233"/>
    </location>
</feature>
<reference evidence="5" key="1">
    <citation type="submission" date="2006-10" db="EMBL/GenBank/DDBJ databases">
        <authorList>
            <person name="Amadeo P."/>
            <person name="Zhao Q."/>
            <person name="Wortman J."/>
            <person name="Fraser-Liggett C."/>
            <person name="Carlton J."/>
        </authorList>
    </citation>
    <scope>NUCLEOTIDE SEQUENCE</scope>
    <source>
        <strain evidence="5">G3</strain>
    </source>
</reference>
<dbReference type="PANTHER" id="PTHR24198">
    <property type="entry name" value="ANKYRIN REPEAT AND PROTEIN KINASE DOMAIN-CONTAINING PROTEIN"/>
    <property type="match status" value="1"/>
</dbReference>
<dbReference type="PROSITE" id="PS50088">
    <property type="entry name" value="ANK_REPEAT"/>
    <property type="match status" value="9"/>
</dbReference>
<dbReference type="eggNOG" id="KOG4177">
    <property type="taxonomic scope" value="Eukaryota"/>
</dbReference>
<evidence type="ECO:0000313" key="6">
    <source>
        <dbReference type="Proteomes" id="UP000001542"/>
    </source>
</evidence>
<protein>
    <recommendedName>
        <fullName evidence="7">Ankyrin repeat protein</fullName>
    </recommendedName>
</protein>
<dbReference type="AlphaFoldDB" id="A2F2I9"/>
<feature type="repeat" description="ANK" evidence="3">
    <location>
        <begin position="657"/>
        <end position="689"/>
    </location>
</feature>
<dbReference type="PANTHER" id="PTHR24198:SF165">
    <property type="entry name" value="ANKYRIN REPEAT-CONTAINING PROTEIN-RELATED"/>
    <property type="match status" value="1"/>
</dbReference>
<evidence type="ECO:0000256" key="2">
    <source>
        <dbReference type="ARBA" id="ARBA00023043"/>
    </source>
</evidence>
<keyword evidence="2 3" id="KW-0040">ANK repeat</keyword>
<dbReference type="Proteomes" id="UP000001542">
    <property type="component" value="Unassembled WGS sequence"/>
</dbReference>
<dbReference type="VEuPathDB" id="TrichDB:TVAGG3_0980290"/>
<dbReference type="SMR" id="A2F2I9"/>
<dbReference type="VEuPathDB" id="TrichDB:TVAG_265920"/>
<feature type="repeat" description="ANK" evidence="3">
    <location>
        <begin position="856"/>
        <end position="888"/>
    </location>
</feature>
<dbReference type="SUPFAM" id="SSF48403">
    <property type="entry name" value="Ankyrin repeat"/>
    <property type="match status" value="3"/>
</dbReference>
<evidence type="ECO:0000256" key="4">
    <source>
        <dbReference type="SAM" id="MobiDB-lite"/>
    </source>
</evidence>
<gene>
    <name evidence="5" type="ORF">TVAG_265920</name>
</gene>
<feature type="repeat" description="ANK" evidence="3">
    <location>
        <begin position="1131"/>
        <end position="1163"/>
    </location>
</feature>
<dbReference type="InParanoid" id="A2F2I9"/>
<evidence type="ECO:0008006" key="7">
    <source>
        <dbReference type="Google" id="ProtNLM"/>
    </source>
</evidence>
<feature type="repeat" description="ANK" evidence="3">
    <location>
        <begin position="1197"/>
        <end position="1229"/>
    </location>
</feature>
<dbReference type="STRING" id="5722.A2F2I9"/>
<accession>A2F2I9</accession>
<dbReference type="OrthoDB" id="823504at2759"/>
<organism evidence="5 6">
    <name type="scientific">Trichomonas vaginalis (strain ATCC PRA-98 / G3)</name>
    <dbReference type="NCBI Taxonomy" id="412133"/>
    <lineage>
        <taxon>Eukaryota</taxon>
        <taxon>Metamonada</taxon>
        <taxon>Parabasalia</taxon>
        <taxon>Trichomonadida</taxon>
        <taxon>Trichomonadidae</taxon>
        <taxon>Trichomonas</taxon>
    </lineage>
</organism>
<dbReference type="EMBL" id="DS113586">
    <property type="protein sequence ID" value="EAY00889.1"/>
    <property type="molecule type" value="Genomic_DNA"/>
</dbReference>
<dbReference type="Pfam" id="PF00023">
    <property type="entry name" value="Ank"/>
    <property type="match status" value="1"/>
</dbReference>
<dbReference type="Gene3D" id="1.25.40.20">
    <property type="entry name" value="Ankyrin repeat-containing domain"/>
    <property type="match status" value="6"/>
</dbReference>
<feature type="repeat" description="ANK" evidence="3">
    <location>
        <begin position="1097"/>
        <end position="1129"/>
    </location>
</feature>
<keyword evidence="6" id="KW-1185">Reference proteome</keyword>
<feature type="compositionally biased region" description="Polar residues" evidence="4">
    <location>
        <begin position="1241"/>
        <end position="1253"/>
    </location>
</feature>
<dbReference type="RefSeq" id="XP_001313818.1">
    <property type="nucleotide sequence ID" value="XM_001313817.1"/>
</dbReference>
<feature type="repeat" description="ANK" evidence="3">
    <location>
        <begin position="1164"/>
        <end position="1196"/>
    </location>
</feature>
<evidence type="ECO:0000256" key="3">
    <source>
        <dbReference type="PROSITE-ProRule" id="PRU00023"/>
    </source>
</evidence>
<dbReference type="eggNOG" id="KOG0192">
    <property type="taxonomic scope" value="Eukaryota"/>
</dbReference>
<dbReference type="KEGG" id="tva:4758712"/>
<proteinExistence type="predicted"/>
<feature type="repeat" description="ANK" evidence="3">
    <location>
        <begin position="791"/>
        <end position="813"/>
    </location>
</feature>
<feature type="repeat" description="ANK" evidence="3">
    <location>
        <begin position="530"/>
        <end position="562"/>
    </location>
</feature>
<keyword evidence="1" id="KW-0677">Repeat</keyword>
<dbReference type="InterPro" id="IPR036770">
    <property type="entry name" value="Ankyrin_rpt-contain_sf"/>
</dbReference>
<reference evidence="5" key="2">
    <citation type="journal article" date="2007" name="Science">
        <title>Draft genome sequence of the sexually transmitted pathogen Trichomonas vaginalis.</title>
        <authorList>
            <person name="Carlton J.M."/>
            <person name="Hirt R.P."/>
            <person name="Silva J.C."/>
            <person name="Delcher A.L."/>
            <person name="Schatz M."/>
            <person name="Zhao Q."/>
            <person name="Wortman J.R."/>
            <person name="Bidwell S.L."/>
            <person name="Alsmark U.C.M."/>
            <person name="Besteiro S."/>
            <person name="Sicheritz-Ponten T."/>
            <person name="Noel C.J."/>
            <person name="Dacks J.B."/>
            <person name="Foster P.G."/>
            <person name="Simillion C."/>
            <person name="Van de Peer Y."/>
            <person name="Miranda-Saavedra D."/>
            <person name="Barton G.J."/>
            <person name="Westrop G.D."/>
            <person name="Mueller S."/>
            <person name="Dessi D."/>
            <person name="Fiori P.L."/>
            <person name="Ren Q."/>
            <person name="Paulsen I."/>
            <person name="Zhang H."/>
            <person name="Bastida-Corcuera F.D."/>
            <person name="Simoes-Barbosa A."/>
            <person name="Brown M.T."/>
            <person name="Hayes R.D."/>
            <person name="Mukherjee M."/>
            <person name="Okumura C.Y."/>
            <person name="Schneider R."/>
            <person name="Smith A.J."/>
            <person name="Vanacova S."/>
            <person name="Villalvazo M."/>
            <person name="Haas B.J."/>
            <person name="Pertea M."/>
            <person name="Feldblyum T.V."/>
            <person name="Utterback T.R."/>
            <person name="Shu C.L."/>
            <person name="Osoegawa K."/>
            <person name="de Jong P.J."/>
            <person name="Hrdy I."/>
            <person name="Horvathova L."/>
            <person name="Zubacova Z."/>
            <person name="Dolezal P."/>
            <person name="Malik S.B."/>
            <person name="Logsdon J.M. Jr."/>
            <person name="Henze K."/>
            <person name="Gupta A."/>
            <person name="Wang C.C."/>
            <person name="Dunne R.L."/>
            <person name="Upcroft J.A."/>
            <person name="Upcroft P."/>
            <person name="White O."/>
            <person name="Salzberg S.L."/>
            <person name="Tang P."/>
            <person name="Chiu C.-H."/>
            <person name="Lee Y.-S."/>
            <person name="Embley T.M."/>
            <person name="Coombs G.H."/>
            <person name="Mottram J.C."/>
            <person name="Tachezy J."/>
            <person name="Fraser-Liggett C.M."/>
            <person name="Johnson P.J."/>
        </authorList>
    </citation>
    <scope>NUCLEOTIDE SEQUENCE [LARGE SCALE GENOMIC DNA]</scope>
    <source>
        <strain evidence="5">G3</strain>
    </source>
</reference>